<feature type="region of interest" description="Disordered" evidence="1">
    <location>
        <begin position="368"/>
        <end position="428"/>
    </location>
</feature>
<feature type="compositionally biased region" description="Acidic residues" evidence="1">
    <location>
        <begin position="562"/>
        <end position="578"/>
    </location>
</feature>
<feature type="compositionally biased region" description="Basic and acidic residues" evidence="1">
    <location>
        <begin position="500"/>
        <end position="516"/>
    </location>
</feature>
<feature type="region of interest" description="Disordered" evidence="1">
    <location>
        <begin position="616"/>
        <end position="708"/>
    </location>
</feature>
<dbReference type="Pfam" id="PF07093">
    <property type="entry name" value="SGT1"/>
    <property type="match status" value="2"/>
</dbReference>
<feature type="compositionally biased region" description="Basic and acidic residues" evidence="1">
    <location>
        <begin position="738"/>
        <end position="749"/>
    </location>
</feature>
<protein>
    <submittedName>
        <fullName evidence="2">Uncharacterized protein</fullName>
    </submittedName>
</protein>
<gene>
    <name evidence="2" type="ORF">PTSG_00916</name>
</gene>
<dbReference type="GO" id="GO:0005634">
    <property type="term" value="C:nucleus"/>
    <property type="evidence" value="ECO:0007669"/>
    <property type="project" value="TreeGrafter"/>
</dbReference>
<evidence type="ECO:0000313" key="3">
    <source>
        <dbReference type="Proteomes" id="UP000007799"/>
    </source>
</evidence>
<dbReference type="PANTHER" id="PTHR13060:SF0">
    <property type="entry name" value="PROTEIN ECDYSONELESS HOMOLOG"/>
    <property type="match status" value="1"/>
</dbReference>
<feature type="region of interest" description="Disordered" evidence="1">
    <location>
        <begin position="562"/>
        <end position="592"/>
    </location>
</feature>
<feature type="compositionally biased region" description="Basic and acidic residues" evidence="1">
    <location>
        <begin position="389"/>
        <end position="399"/>
    </location>
</feature>
<evidence type="ECO:0000313" key="2">
    <source>
        <dbReference type="EMBL" id="EGD76213.1"/>
    </source>
</evidence>
<feature type="region of interest" description="Disordered" evidence="1">
    <location>
        <begin position="500"/>
        <end position="524"/>
    </location>
</feature>
<dbReference type="Proteomes" id="UP000007799">
    <property type="component" value="Unassembled WGS sequence"/>
</dbReference>
<dbReference type="PANTHER" id="PTHR13060">
    <property type="entry name" value="SGT1 PROTEIN HSGT1 SUPPRESSOR OF GCR2"/>
    <property type="match status" value="1"/>
</dbReference>
<organism evidence="3">
    <name type="scientific">Salpingoeca rosetta (strain ATCC 50818 / BSB-021)</name>
    <dbReference type="NCBI Taxonomy" id="946362"/>
    <lineage>
        <taxon>Eukaryota</taxon>
        <taxon>Choanoflagellata</taxon>
        <taxon>Craspedida</taxon>
        <taxon>Salpingoecidae</taxon>
        <taxon>Salpingoeca</taxon>
    </lineage>
</organism>
<feature type="compositionally biased region" description="Basic residues" evidence="1">
    <location>
        <begin position="639"/>
        <end position="649"/>
    </location>
</feature>
<accession>F2TXV4</accession>
<dbReference type="InParanoid" id="F2TXV4"/>
<dbReference type="EMBL" id="GL832956">
    <property type="protein sequence ID" value="EGD76213.1"/>
    <property type="molecule type" value="Genomic_DNA"/>
</dbReference>
<dbReference type="eggNOG" id="KOG2406">
    <property type="taxonomic scope" value="Eukaryota"/>
</dbReference>
<dbReference type="FunCoup" id="F2TXV4">
    <property type="interactions" value="1812"/>
</dbReference>
<sequence>MAARTTTTFVGDHMWFALYPKDMGVELETLGELLTACEKVAERYCEGYIWQQDPLAFELRAGGGVDEEACIVGGLNFGDNVEDEWFATFILREITRQLPLIAKVEDTDGSFLLIEVAQALPRWVEPDTARNRVFLCDGQLHIVPQPSSPADIGVLPQGDASVSQALRAIRCSPKQTCASAQVQSLLQHRLAHYPQHAQESMHHTRCFLPARLLKYLEEHPQTVSSAVSCFYLRDPIDMKRCGKMATFPPSERVMGPVVMSRCMYAQLKQQQFQPPPVFGRMPPPSSSEYNAYTLGAKLACGFEILASKAPVLDLDRLDEDVRFQQFLKGLEHHSYFGANIPGSKAYREKMQAAKQAFLEKVAASQRTRGRTADEIVSTHIQRPGLDDTDVIRAQKRDGSGDGSDGGGVVDEGRQQRNSRPRGDGGAGLALSTVQLEALRLRTQMDAWSSHGDNGGSGDGNSRVQYTPPAHIREDSDEWMTMTPTDLDKLLSAYQLLTTEAKQEERNIGDDGSRGDGDGGEEGMAEAEVQKQLRAMADGISKFVGMESGFEGAVDLNDYFLQEDQDSDDSDDEYGEDGDGGGVVGAWGGNGDEDVQLDAEQFLSGLRTLLQQVADDGGDGDAMTGGDDMKAGVTAAGGRGNRKQKKQHKKQQQDTRRVHFAEDVEAGEAGRREGVGKRGEQRAQGTSARKEKAEGEDGTEDPFADVHDQIERELKGTYVKHGYVKDPLSAADETAPTPHDSESSAERGGDDEASPIALDFNLVHNLLQAYGAQQGVAGPASTLLHTIASTAAAEDDGQGE</sequence>
<dbReference type="OrthoDB" id="27237at2759"/>
<feature type="region of interest" description="Disordered" evidence="1">
    <location>
        <begin position="446"/>
        <end position="471"/>
    </location>
</feature>
<keyword evidence="3" id="KW-1185">Reference proteome</keyword>
<dbReference type="InterPro" id="IPR010770">
    <property type="entry name" value="Ecd"/>
</dbReference>
<feature type="compositionally biased region" description="Gly residues" evidence="1">
    <location>
        <begin position="579"/>
        <end position="589"/>
    </location>
</feature>
<dbReference type="RefSeq" id="XP_004998388.1">
    <property type="nucleotide sequence ID" value="XM_004998331.1"/>
</dbReference>
<feature type="region of interest" description="Disordered" evidence="1">
    <location>
        <begin position="724"/>
        <end position="754"/>
    </location>
</feature>
<feature type="compositionally biased region" description="Basic and acidic residues" evidence="1">
    <location>
        <begin position="650"/>
        <end position="680"/>
    </location>
</feature>
<dbReference type="STRING" id="946362.F2TXV4"/>
<dbReference type="AlphaFoldDB" id="F2TXV4"/>
<evidence type="ECO:0000256" key="1">
    <source>
        <dbReference type="SAM" id="MobiDB-lite"/>
    </source>
</evidence>
<dbReference type="GeneID" id="16078982"/>
<reference evidence="2" key="1">
    <citation type="submission" date="2009-08" db="EMBL/GenBank/DDBJ databases">
        <title>Annotation of Salpingoeca rosetta.</title>
        <authorList>
            <consortium name="The Broad Institute Genome Sequencing Platform"/>
            <person name="Russ C."/>
            <person name="Cuomo C."/>
            <person name="Burger G."/>
            <person name="Gray M.W."/>
            <person name="Holland P.W.H."/>
            <person name="King N."/>
            <person name="Lang F.B.F."/>
            <person name="Roger A.J."/>
            <person name="Ruiz-Trillo I."/>
            <person name="Young S.K."/>
            <person name="Zeng Q."/>
            <person name="Gargeya S."/>
            <person name="Alvarado L."/>
            <person name="Berlin A."/>
            <person name="Chapman S.B."/>
            <person name="Chen Z."/>
            <person name="Freedman E."/>
            <person name="Gellesch M."/>
            <person name="Goldberg J."/>
            <person name="Griggs A."/>
            <person name="Gujja S."/>
            <person name="Heilman E."/>
            <person name="Heiman D."/>
            <person name="Howarth C."/>
            <person name="Mehta T."/>
            <person name="Neiman D."/>
            <person name="Pearson M."/>
            <person name="Roberts A."/>
            <person name="Saif S."/>
            <person name="Shea T."/>
            <person name="Shenoy N."/>
            <person name="Sisk P."/>
            <person name="Stolte C."/>
            <person name="Sykes S."/>
            <person name="White J."/>
            <person name="Yandava C."/>
            <person name="Haas B."/>
            <person name="Nusbaum C."/>
            <person name="Birren B."/>
        </authorList>
    </citation>
    <scope>NUCLEOTIDE SEQUENCE [LARGE SCALE GENOMIC DNA]</scope>
    <source>
        <strain evidence="2">ATCC 50818</strain>
    </source>
</reference>
<proteinExistence type="predicted"/>
<feature type="compositionally biased region" description="Gly residues" evidence="1">
    <location>
        <begin position="400"/>
        <end position="409"/>
    </location>
</feature>
<dbReference type="OMA" id="HARGMED"/>
<name>F2TXV4_SALR5</name>
<dbReference type="KEGG" id="sre:PTSG_00916"/>